<comment type="caution">
    <text evidence="7">The sequence shown here is derived from an EMBL/GenBank/DDBJ whole genome shotgun (WGS) entry which is preliminary data.</text>
</comment>
<evidence type="ECO:0000256" key="3">
    <source>
        <dbReference type="ARBA" id="ARBA00004370"/>
    </source>
</evidence>
<evidence type="ECO:0000256" key="6">
    <source>
        <dbReference type="ARBA" id="ARBA00023136"/>
    </source>
</evidence>
<comment type="subcellular location">
    <subcellularLocation>
        <location evidence="2">Endoplasmic reticulum</location>
    </subcellularLocation>
    <subcellularLocation>
        <location evidence="3">Membrane</location>
    </subcellularLocation>
    <subcellularLocation>
        <location evidence="1">Mitochondrion</location>
    </subcellularLocation>
</comment>
<evidence type="ECO:0000313" key="7">
    <source>
        <dbReference type="EMBL" id="KAL2608176.1"/>
    </source>
</evidence>
<evidence type="ECO:0000313" key="8">
    <source>
        <dbReference type="Proteomes" id="UP001605036"/>
    </source>
</evidence>
<dbReference type="PANTHER" id="PTHR48182:SF2">
    <property type="entry name" value="PROTEIN SERAC1"/>
    <property type="match status" value="1"/>
</dbReference>
<dbReference type="AlphaFoldDB" id="A0ABD1XJR3"/>
<sequence length="150" mass="16815">MELREPQKLNDSVYEFYSHAEFELEVVAFNGLCFSAKNLENAYTTTWQDEVGRRCWLRNFIPSKFPKARILSVSYDSCAQVSDEAGIMSFSNLGRILVQDLIHLAKVGQRGCPVVLVGYCVGGLVLQQLCTEAEKQFDQAPDGITARRGT</sequence>
<keyword evidence="5" id="KW-0496">Mitochondrion</keyword>
<reference evidence="7 8" key="1">
    <citation type="submission" date="2024-09" db="EMBL/GenBank/DDBJ databases">
        <title>Chromosome-scale assembly of Riccia fluitans.</title>
        <authorList>
            <person name="Paukszto L."/>
            <person name="Sawicki J."/>
            <person name="Karawczyk K."/>
            <person name="Piernik-Szablinska J."/>
            <person name="Szczecinska M."/>
            <person name="Mazdziarz M."/>
        </authorList>
    </citation>
    <scope>NUCLEOTIDE SEQUENCE [LARGE SCALE GENOMIC DNA]</scope>
    <source>
        <strain evidence="7">Rf_01</strain>
        <tissue evidence="7">Aerial parts of the thallus</tissue>
    </source>
</reference>
<proteinExistence type="predicted"/>
<protein>
    <submittedName>
        <fullName evidence="7">Uncharacterized protein</fullName>
    </submittedName>
</protein>
<keyword evidence="8" id="KW-1185">Reference proteome</keyword>
<dbReference type="GO" id="GO:0016020">
    <property type="term" value="C:membrane"/>
    <property type="evidence" value="ECO:0007669"/>
    <property type="project" value="UniProtKB-SubCell"/>
</dbReference>
<dbReference type="EMBL" id="JBHFFA010000008">
    <property type="protein sequence ID" value="KAL2608176.1"/>
    <property type="molecule type" value="Genomic_DNA"/>
</dbReference>
<keyword evidence="6" id="KW-0472">Membrane</keyword>
<keyword evidence="4" id="KW-0256">Endoplasmic reticulum</keyword>
<evidence type="ECO:0000256" key="5">
    <source>
        <dbReference type="ARBA" id="ARBA00023128"/>
    </source>
</evidence>
<dbReference type="GO" id="GO:0005739">
    <property type="term" value="C:mitochondrion"/>
    <property type="evidence" value="ECO:0007669"/>
    <property type="project" value="UniProtKB-SubCell"/>
</dbReference>
<gene>
    <name evidence="7" type="ORF">R1flu_026749</name>
</gene>
<dbReference type="Proteomes" id="UP001605036">
    <property type="component" value="Unassembled WGS sequence"/>
</dbReference>
<evidence type="ECO:0000256" key="4">
    <source>
        <dbReference type="ARBA" id="ARBA00022824"/>
    </source>
</evidence>
<dbReference type="GO" id="GO:0005783">
    <property type="term" value="C:endoplasmic reticulum"/>
    <property type="evidence" value="ECO:0007669"/>
    <property type="project" value="UniProtKB-SubCell"/>
</dbReference>
<name>A0ABD1XJR3_9MARC</name>
<accession>A0ABD1XJR3</accession>
<dbReference type="PANTHER" id="PTHR48182">
    <property type="entry name" value="PROTEIN SERAC1"/>
    <property type="match status" value="1"/>
</dbReference>
<evidence type="ECO:0000256" key="1">
    <source>
        <dbReference type="ARBA" id="ARBA00004173"/>
    </source>
</evidence>
<evidence type="ECO:0000256" key="2">
    <source>
        <dbReference type="ARBA" id="ARBA00004240"/>
    </source>
</evidence>
<dbReference type="InterPro" id="IPR052374">
    <property type="entry name" value="SERAC1"/>
</dbReference>
<organism evidence="7 8">
    <name type="scientific">Riccia fluitans</name>
    <dbReference type="NCBI Taxonomy" id="41844"/>
    <lineage>
        <taxon>Eukaryota</taxon>
        <taxon>Viridiplantae</taxon>
        <taxon>Streptophyta</taxon>
        <taxon>Embryophyta</taxon>
        <taxon>Marchantiophyta</taxon>
        <taxon>Marchantiopsida</taxon>
        <taxon>Marchantiidae</taxon>
        <taxon>Marchantiales</taxon>
        <taxon>Ricciaceae</taxon>
        <taxon>Riccia</taxon>
    </lineage>
</organism>